<reference evidence="1" key="2">
    <citation type="submission" date="2025-09" db="UniProtKB">
        <authorList>
            <consortium name="Ensembl"/>
        </authorList>
    </citation>
    <scope>IDENTIFICATION</scope>
</reference>
<dbReference type="Ensembl" id="ENSVKKT00000013882.1">
    <property type="protein sequence ID" value="ENSVKKP00000013557.1"/>
    <property type="gene ID" value="ENSVKKG00000009352.1"/>
</dbReference>
<dbReference type="AlphaFoldDB" id="A0A8D2KX67"/>
<protein>
    <submittedName>
        <fullName evidence="1">Uncharacterized protein</fullName>
    </submittedName>
</protein>
<reference evidence="1" key="1">
    <citation type="submission" date="2025-08" db="UniProtKB">
        <authorList>
            <consortium name="Ensembl"/>
        </authorList>
    </citation>
    <scope>IDENTIFICATION</scope>
</reference>
<organism evidence="1 2">
    <name type="scientific">Varanus komodoensis</name>
    <name type="common">Komodo dragon</name>
    <dbReference type="NCBI Taxonomy" id="61221"/>
    <lineage>
        <taxon>Eukaryota</taxon>
        <taxon>Metazoa</taxon>
        <taxon>Chordata</taxon>
        <taxon>Craniata</taxon>
        <taxon>Vertebrata</taxon>
        <taxon>Euteleostomi</taxon>
        <taxon>Lepidosauria</taxon>
        <taxon>Squamata</taxon>
        <taxon>Bifurcata</taxon>
        <taxon>Unidentata</taxon>
        <taxon>Episquamata</taxon>
        <taxon>Toxicofera</taxon>
        <taxon>Anguimorpha</taxon>
        <taxon>Paleoanguimorpha</taxon>
        <taxon>Varanoidea</taxon>
        <taxon>Varanidae</taxon>
        <taxon>Varanus</taxon>
    </lineage>
</organism>
<evidence type="ECO:0000313" key="2">
    <source>
        <dbReference type="Proteomes" id="UP000694545"/>
    </source>
</evidence>
<dbReference type="OMA" id="THPDPLF"/>
<dbReference type="Proteomes" id="UP000694545">
    <property type="component" value="Unplaced"/>
</dbReference>
<name>A0A8D2KX67_VARKO</name>
<evidence type="ECO:0000313" key="1">
    <source>
        <dbReference type="Ensembl" id="ENSVKKP00000013557.1"/>
    </source>
</evidence>
<sequence>MEFVLPLQALELAEGRVRGLAQQQGHGAGLLRLGEEDGVAAQHHRLVLDLVPVDPRKDLGVPPVGHAVGDAVQQVGVAGPLARRPPCLPDHAPRLAAPRCLRTRPVCVCRKGAARAN</sequence>
<accession>A0A8D2KX67</accession>
<keyword evidence="2" id="KW-1185">Reference proteome</keyword>
<proteinExistence type="predicted"/>